<dbReference type="SUPFAM" id="SSF53474">
    <property type="entry name" value="alpha/beta-Hydrolases"/>
    <property type="match status" value="1"/>
</dbReference>
<name>A0A7C1SDS9_UNCW3</name>
<evidence type="ECO:0000259" key="2">
    <source>
        <dbReference type="Pfam" id="PF00326"/>
    </source>
</evidence>
<feature type="domain" description="Peptidase S9 prolyl oligopeptidase catalytic" evidence="2">
    <location>
        <begin position="367"/>
        <end position="535"/>
    </location>
</feature>
<dbReference type="PANTHER" id="PTHR43037:SF4">
    <property type="entry name" value="PEPTIDASE S9 PROLYL OLIGOPEPTIDASE CATALYTIC DOMAIN-CONTAINING PROTEIN"/>
    <property type="match status" value="1"/>
</dbReference>
<dbReference type="EMBL" id="DSLG01000008">
    <property type="protein sequence ID" value="HEA87866.1"/>
    <property type="molecule type" value="Genomic_DNA"/>
</dbReference>
<dbReference type="Pfam" id="PF00326">
    <property type="entry name" value="Peptidase_S9"/>
    <property type="match status" value="1"/>
</dbReference>
<proteinExistence type="predicted"/>
<dbReference type="GO" id="GO:0006508">
    <property type="term" value="P:proteolysis"/>
    <property type="evidence" value="ECO:0007669"/>
    <property type="project" value="InterPro"/>
</dbReference>
<keyword evidence="1" id="KW-0732">Signal</keyword>
<dbReference type="InterPro" id="IPR001375">
    <property type="entry name" value="Peptidase_S9_cat"/>
</dbReference>
<protein>
    <recommendedName>
        <fullName evidence="2">Peptidase S9 prolyl oligopeptidase catalytic domain-containing protein</fullName>
    </recommendedName>
</protein>
<dbReference type="AlphaFoldDB" id="A0A7C1SDS9"/>
<dbReference type="PANTHER" id="PTHR43037">
    <property type="entry name" value="UNNAMED PRODUCT-RELATED"/>
    <property type="match status" value="1"/>
</dbReference>
<evidence type="ECO:0000313" key="3">
    <source>
        <dbReference type="EMBL" id="HEA87866.1"/>
    </source>
</evidence>
<dbReference type="InterPro" id="IPR050955">
    <property type="entry name" value="Plant_Biomass_Hydrol_Est"/>
</dbReference>
<dbReference type="InterPro" id="IPR029058">
    <property type="entry name" value="AB_hydrolase_fold"/>
</dbReference>
<accession>A0A7C1SDS9</accession>
<gene>
    <name evidence="3" type="ORF">ENP94_07680</name>
    <name evidence="4" type="ORF">ENS16_03325</name>
</gene>
<sequence>MSTTLSNLILCLFVTAGNQFPGSIADTIKISRWLVCGPFSVGTREGITEVVGDPSQLNPVAGESLPSGLVSGGAAIWREVTADADGWFSTDYPDVQWDTIQNYYGISGLVALGYAYAEFYSSRQSRALAAATRTGSFLLNGRNYLGDVYGNNWFLTPVIIDSGINRVILRLSGYGDQRVRFMLLPAPAPLIPVTQDITAPDLIADSALTGWLGIPLLNTTAEMLYRVKLKMKIDTFLIADTIIDRIPALGVKKPAIFVHTPVLPYESTGYKMVLTVGYQDFEFSDTILLRSRRINQPHKRTFVSQIDSSCQYYAILYPANYDPSQNYGLILSLHGAGVEASGLAECFQPKDWAFVVCPTNRRPYGFDWQDWGRLDALEVLKEVCSSLPVDLDRIYLTGHSMGGHGTWHIGLTHPDLFAAIAPAAGWPSFPLYVPNFLQRSVIFAEPSKLALREMAARPDNTPAFIENACNLPVFILHGGEDDNVPPIHGRTFALWLRSLGYEYVYKEVPGVKHWWNYPDGTVCVDDEQLMTFLKNRKRQNTPGHIRFRTADINQSGKAYWVKIDRVAVVGRDAFIEATLSDSTLKISTVNITQLTIDQERLKIAGSLLRLKIDGQELDLPFSGKDITLHRDKNGWRPGAYRKGTAITKRPGLYGPAKQVLFSPFAIVYGTQDPNLTPFLHHSAVQEGLRWWLIANGTTEIYADTEHLPLNRNIVLLGSSEDNIQTARIARSLPIRIHQGRMLCNRVDLGESLAAIITYPNPLNPQRLVLCRFGTDSSTTKLSLFWNLIGSGTAIPDFMIFDHRVRRFGWKGVRAAGFFSSDWQIEPASCFVEK</sequence>
<comment type="caution">
    <text evidence="3">The sequence shown here is derived from an EMBL/GenBank/DDBJ whole genome shotgun (WGS) entry which is preliminary data.</text>
</comment>
<dbReference type="GO" id="GO:0008236">
    <property type="term" value="F:serine-type peptidase activity"/>
    <property type="evidence" value="ECO:0007669"/>
    <property type="project" value="InterPro"/>
</dbReference>
<dbReference type="Gene3D" id="3.40.50.1820">
    <property type="entry name" value="alpha/beta hydrolase"/>
    <property type="match status" value="1"/>
</dbReference>
<dbReference type="EMBL" id="DSTU01000004">
    <property type="protein sequence ID" value="HFJ53704.1"/>
    <property type="molecule type" value="Genomic_DNA"/>
</dbReference>
<organism evidence="3">
    <name type="scientific">candidate division WOR-3 bacterium</name>
    <dbReference type="NCBI Taxonomy" id="2052148"/>
    <lineage>
        <taxon>Bacteria</taxon>
        <taxon>Bacteria division WOR-3</taxon>
    </lineage>
</organism>
<evidence type="ECO:0000256" key="1">
    <source>
        <dbReference type="ARBA" id="ARBA00022729"/>
    </source>
</evidence>
<evidence type="ECO:0000313" key="4">
    <source>
        <dbReference type="EMBL" id="HFJ53704.1"/>
    </source>
</evidence>
<reference evidence="3" key="1">
    <citation type="journal article" date="2020" name="mSystems">
        <title>Genome- and Community-Level Interaction Insights into Carbon Utilization and Element Cycling Functions of Hydrothermarchaeota in Hydrothermal Sediment.</title>
        <authorList>
            <person name="Zhou Z."/>
            <person name="Liu Y."/>
            <person name="Xu W."/>
            <person name="Pan J."/>
            <person name="Luo Z.H."/>
            <person name="Li M."/>
        </authorList>
    </citation>
    <scope>NUCLEOTIDE SEQUENCE [LARGE SCALE GENOMIC DNA]</scope>
    <source>
        <strain evidence="3">SpSt-265</strain>
        <strain evidence="4">SpSt-465</strain>
    </source>
</reference>